<evidence type="ECO:0000313" key="2">
    <source>
        <dbReference type="EMBL" id="EFR43229.1"/>
    </source>
</evidence>
<name>E4L7M0_9FIRM</name>
<reference evidence="2 3" key="1">
    <citation type="submission" date="2010-11" db="EMBL/GenBank/DDBJ databases">
        <authorList>
            <person name="Durkin A.S."/>
            <person name="Madupu R."/>
            <person name="Torralba M."/>
            <person name="Gillis M."/>
            <person name="Methe B."/>
            <person name="Sutton G."/>
            <person name="Nelson K.E."/>
        </authorList>
    </citation>
    <scope>NUCLEOTIDE SEQUENCE [LARGE SCALE GENOMIC DNA]</scope>
    <source>
        <strain evidence="2 3">UPII 345-E</strain>
    </source>
</reference>
<comment type="caution">
    <text evidence="2">The sequence shown here is derived from an EMBL/GenBank/DDBJ whole genome shotgun (WGS) entry which is preliminary data.</text>
</comment>
<accession>E4L7M0</accession>
<gene>
    <name evidence="2" type="ORF">HMPREF9220_0025</name>
</gene>
<keyword evidence="1" id="KW-0472">Membrane</keyword>
<dbReference type="AlphaFoldDB" id="E4L7M0"/>
<keyword evidence="1" id="KW-1133">Transmembrane helix</keyword>
<feature type="transmembrane region" description="Helical" evidence="1">
    <location>
        <begin position="55"/>
        <end position="73"/>
    </location>
</feature>
<organism evidence="2 3">
    <name type="scientific">Dialister micraerophilus UPII 345-E</name>
    <dbReference type="NCBI Taxonomy" id="910314"/>
    <lineage>
        <taxon>Bacteria</taxon>
        <taxon>Bacillati</taxon>
        <taxon>Bacillota</taxon>
        <taxon>Negativicutes</taxon>
        <taxon>Veillonellales</taxon>
        <taxon>Veillonellaceae</taxon>
        <taxon>Dialister</taxon>
    </lineage>
</organism>
<feature type="transmembrane region" description="Helical" evidence="1">
    <location>
        <begin position="12"/>
        <end position="34"/>
    </location>
</feature>
<protein>
    <submittedName>
        <fullName evidence="2">Uncharacterized protein</fullName>
    </submittedName>
</protein>
<dbReference type="EMBL" id="AENT01000007">
    <property type="protein sequence ID" value="EFR43229.1"/>
    <property type="molecule type" value="Genomic_DNA"/>
</dbReference>
<dbReference type="Proteomes" id="UP000004594">
    <property type="component" value="Unassembled WGS sequence"/>
</dbReference>
<evidence type="ECO:0000256" key="1">
    <source>
        <dbReference type="SAM" id="Phobius"/>
    </source>
</evidence>
<proteinExistence type="predicted"/>
<sequence>MLLNDFVIDKNIYLYSNYKIFLFTIYKYCNNFYLENILRIQKIKKLKFKSNYKKFYFIGIYSKRYIIYRFIFLKLK</sequence>
<keyword evidence="1" id="KW-0812">Transmembrane</keyword>
<evidence type="ECO:0000313" key="3">
    <source>
        <dbReference type="Proteomes" id="UP000004594"/>
    </source>
</evidence>